<dbReference type="RefSeq" id="WP_344273483.1">
    <property type="nucleotide sequence ID" value="NZ_BAAAHV010000011.1"/>
</dbReference>
<dbReference type="Pfam" id="PF02909">
    <property type="entry name" value="TetR_C_1"/>
    <property type="match status" value="1"/>
</dbReference>
<evidence type="ECO:0000313" key="6">
    <source>
        <dbReference type="EMBL" id="MFD2481558.1"/>
    </source>
</evidence>
<dbReference type="InterPro" id="IPR009057">
    <property type="entry name" value="Homeodomain-like_sf"/>
</dbReference>
<feature type="domain" description="HTH tetR-type" evidence="5">
    <location>
        <begin position="19"/>
        <end position="79"/>
    </location>
</feature>
<name>A0ABW5HXM4_9PSEU</name>
<evidence type="ECO:0000256" key="4">
    <source>
        <dbReference type="PROSITE-ProRule" id="PRU00335"/>
    </source>
</evidence>
<feature type="DNA-binding region" description="H-T-H motif" evidence="4">
    <location>
        <begin position="42"/>
        <end position="61"/>
    </location>
</feature>
<gene>
    <name evidence="6" type="ORF">ACFSUT_14845</name>
</gene>
<dbReference type="InterPro" id="IPR001647">
    <property type="entry name" value="HTH_TetR"/>
</dbReference>
<evidence type="ECO:0000313" key="7">
    <source>
        <dbReference type="Proteomes" id="UP001597542"/>
    </source>
</evidence>
<evidence type="ECO:0000256" key="1">
    <source>
        <dbReference type="ARBA" id="ARBA00023015"/>
    </source>
</evidence>
<organism evidence="6 7">
    <name type="scientific">Amycolatopsis albidoflavus</name>
    <dbReference type="NCBI Taxonomy" id="102226"/>
    <lineage>
        <taxon>Bacteria</taxon>
        <taxon>Bacillati</taxon>
        <taxon>Actinomycetota</taxon>
        <taxon>Actinomycetes</taxon>
        <taxon>Pseudonocardiales</taxon>
        <taxon>Pseudonocardiaceae</taxon>
        <taxon>Amycolatopsis</taxon>
    </lineage>
</organism>
<protein>
    <submittedName>
        <fullName evidence="6">TetR/AcrR family transcriptional regulator</fullName>
    </submittedName>
</protein>
<dbReference type="Pfam" id="PF00440">
    <property type="entry name" value="TetR_N"/>
    <property type="match status" value="1"/>
</dbReference>
<comment type="caution">
    <text evidence="6">The sequence shown here is derived from an EMBL/GenBank/DDBJ whole genome shotgun (WGS) entry which is preliminary data.</text>
</comment>
<dbReference type="SUPFAM" id="SSF46689">
    <property type="entry name" value="Homeodomain-like"/>
    <property type="match status" value="1"/>
</dbReference>
<dbReference type="Gene3D" id="1.10.357.10">
    <property type="entry name" value="Tetracycline Repressor, domain 2"/>
    <property type="match status" value="1"/>
</dbReference>
<keyword evidence="1" id="KW-0805">Transcription regulation</keyword>
<dbReference type="EMBL" id="JBHUKQ010000010">
    <property type="protein sequence ID" value="MFD2481558.1"/>
    <property type="molecule type" value="Genomic_DNA"/>
</dbReference>
<reference evidence="7" key="1">
    <citation type="journal article" date="2019" name="Int. J. Syst. Evol. Microbiol.">
        <title>The Global Catalogue of Microorganisms (GCM) 10K type strain sequencing project: providing services to taxonomists for standard genome sequencing and annotation.</title>
        <authorList>
            <consortium name="The Broad Institute Genomics Platform"/>
            <consortium name="The Broad Institute Genome Sequencing Center for Infectious Disease"/>
            <person name="Wu L."/>
            <person name="Ma J."/>
        </authorList>
    </citation>
    <scope>NUCLEOTIDE SEQUENCE [LARGE SCALE GENOMIC DNA]</scope>
    <source>
        <strain evidence="7">CGMCC 4.7638</strain>
    </source>
</reference>
<evidence type="ECO:0000256" key="3">
    <source>
        <dbReference type="ARBA" id="ARBA00023163"/>
    </source>
</evidence>
<keyword evidence="7" id="KW-1185">Reference proteome</keyword>
<evidence type="ECO:0000259" key="5">
    <source>
        <dbReference type="PROSITE" id="PS50977"/>
    </source>
</evidence>
<sequence length="244" mass="25972">MIEAAWGVRERPGKARQRGLSLERIVDAAVGVAASEGLSAVSMSRVAAELGSSTMALYRYVDTKEELLILMSDAAYRTPPSAGEPGEPCRAALSRWAWDLHTVLREHTWVLRIPVSGPPVTPNQVIWLEHGLGRLDGSGLGEREKLSVMMLLIGFVRSEATVIADVADAFASAGAEHGEAMSFYGQMLGKVLDPARFPAVAAALEAGAIDAEDGPDDEFVFGLDRILDGIEELIRTRAGASASG</sequence>
<keyword evidence="3" id="KW-0804">Transcription</keyword>
<accession>A0ABW5HXM4</accession>
<proteinExistence type="predicted"/>
<evidence type="ECO:0000256" key="2">
    <source>
        <dbReference type="ARBA" id="ARBA00023125"/>
    </source>
</evidence>
<dbReference type="Gene3D" id="1.10.10.60">
    <property type="entry name" value="Homeodomain-like"/>
    <property type="match status" value="1"/>
</dbReference>
<dbReference type="InterPro" id="IPR004111">
    <property type="entry name" value="Repressor_TetR_C"/>
</dbReference>
<dbReference type="Proteomes" id="UP001597542">
    <property type="component" value="Unassembled WGS sequence"/>
</dbReference>
<dbReference type="PANTHER" id="PTHR30055">
    <property type="entry name" value="HTH-TYPE TRANSCRIPTIONAL REGULATOR RUTR"/>
    <property type="match status" value="1"/>
</dbReference>
<dbReference type="PANTHER" id="PTHR30055:SF151">
    <property type="entry name" value="TRANSCRIPTIONAL REGULATORY PROTEIN"/>
    <property type="match status" value="1"/>
</dbReference>
<keyword evidence="2 4" id="KW-0238">DNA-binding</keyword>
<dbReference type="InterPro" id="IPR036271">
    <property type="entry name" value="Tet_transcr_reg_TetR-rel_C_sf"/>
</dbReference>
<dbReference type="SUPFAM" id="SSF48498">
    <property type="entry name" value="Tetracyclin repressor-like, C-terminal domain"/>
    <property type="match status" value="1"/>
</dbReference>
<dbReference type="PROSITE" id="PS50977">
    <property type="entry name" value="HTH_TETR_2"/>
    <property type="match status" value="1"/>
</dbReference>
<dbReference type="InterPro" id="IPR050109">
    <property type="entry name" value="HTH-type_TetR-like_transc_reg"/>
</dbReference>